<keyword evidence="3" id="KW-1185">Reference proteome</keyword>
<sequence>MATIGSSLPWLKALAQPQWIAAAVSVTVHGVLFAVGPSVSSLSLASADDTVDRAERTVPLIELTPEEQANLPAFATNNSLMPGLGLEAFEQGDPYSLFSDPNNGNGVDTPSTPLRQDSSPLGGSDWPPPSPFDIGIAPYSETPVPTTPAPGQSPSTPPATETPSPGPRTPPATTRPPASTPTPTPRQTPGTASPSGRARDLDGTVAAGSHQSRSRQGTSGSTSTPATETPAQGNPEALISKLQRYNYSPDGTAEAEVEAALEDWTQAVRDAADQPELQPAEPIEVSITYSRRVCLSQDPHDGLVGVLVAPGGEIVDQPQILKSTGYPFLNERVQAFVAEQEYSDIEDYTAYLFEFQMSPETEDCVDPNKILESQTSE</sequence>
<dbReference type="EMBL" id="CP021983">
    <property type="protein sequence ID" value="ASC71359.1"/>
    <property type="molecule type" value="Genomic_DNA"/>
</dbReference>
<proteinExistence type="predicted"/>
<dbReference type="AlphaFoldDB" id="A0A1Z3HM15"/>
<accession>A0A1Z3HM15</accession>
<reference evidence="2 3" key="1">
    <citation type="journal article" date="2016" name="Biochim. Biophys. Acta">
        <title>Characterization of red-shifted phycobilisomes isolated from the chlorophyll f-containing cyanobacterium Halomicronema hongdechloris.</title>
        <authorList>
            <person name="Li Y."/>
            <person name="Lin Y."/>
            <person name="Garvey C.J."/>
            <person name="Birch D."/>
            <person name="Corkery R.W."/>
            <person name="Loughlin P.C."/>
            <person name="Scheer H."/>
            <person name="Willows R.D."/>
            <person name="Chen M."/>
        </authorList>
    </citation>
    <scope>NUCLEOTIDE SEQUENCE [LARGE SCALE GENOMIC DNA]</scope>
    <source>
        <strain evidence="2 3">C2206</strain>
    </source>
</reference>
<dbReference type="STRING" id="1641165.XM38_21880"/>
<evidence type="ECO:0000313" key="2">
    <source>
        <dbReference type="EMBL" id="ASC71359.1"/>
    </source>
</evidence>
<organism evidence="2 3">
    <name type="scientific">Halomicronema hongdechloris C2206</name>
    <dbReference type="NCBI Taxonomy" id="1641165"/>
    <lineage>
        <taxon>Bacteria</taxon>
        <taxon>Bacillati</taxon>
        <taxon>Cyanobacteriota</taxon>
        <taxon>Cyanophyceae</taxon>
        <taxon>Nodosilineales</taxon>
        <taxon>Nodosilineaceae</taxon>
        <taxon>Halomicronema</taxon>
    </lineage>
</organism>
<name>A0A1Z3HM15_9CYAN</name>
<feature type="compositionally biased region" description="Low complexity" evidence="1">
    <location>
        <begin position="208"/>
        <end position="224"/>
    </location>
</feature>
<dbReference type="Proteomes" id="UP000191901">
    <property type="component" value="Chromosome"/>
</dbReference>
<feature type="region of interest" description="Disordered" evidence="1">
    <location>
        <begin position="92"/>
        <end position="254"/>
    </location>
</feature>
<feature type="compositionally biased region" description="Polar residues" evidence="1">
    <location>
        <begin position="99"/>
        <end position="121"/>
    </location>
</feature>
<dbReference type="RefSeq" id="WP_137455080.1">
    <property type="nucleotide sequence ID" value="NZ_CP021983.2"/>
</dbReference>
<dbReference type="OrthoDB" id="571600at2"/>
<gene>
    <name evidence="2" type="ORF">XM38_023110</name>
</gene>
<evidence type="ECO:0000256" key="1">
    <source>
        <dbReference type="SAM" id="MobiDB-lite"/>
    </source>
</evidence>
<protein>
    <submittedName>
        <fullName evidence="2">Uncharacterized protein</fullName>
    </submittedName>
</protein>
<evidence type="ECO:0000313" key="3">
    <source>
        <dbReference type="Proteomes" id="UP000191901"/>
    </source>
</evidence>
<dbReference type="KEGG" id="hhg:XM38_023110"/>
<feature type="compositionally biased region" description="Pro residues" evidence="1">
    <location>
        <begin position="164"/>
        <end position="186"/>
    </location>
</feature>